<keyword evidence="2" id="KW-1185">Reference proteome</keyword>
<dbReference type="Proteomes" id="UP000298493">
    <property type="component" value="Unassembled WGS sequence"/>
</dbReference>
<accession>A0A4Z1NQP0</accession>
<comment type="caution">
    <text evidence="1">The sequence shown here is derived from an EMBL/GenBank/DDBJ whole genome shotgun (WGS) entry which is preliminary data.</text>
</comment>
<sequence>MYPDTRFPDKAYFGVGVVVTEEFRATENYMEWTGLESCKTRPHPQLVPNYNKTQKLKVTTQHQSSSKDGTNTLPIYARVDSSVKV</sequence>
<protein>
    <submittedName>
        <fullName evidence="1">Uncharacterized protein</fullName>
    </submittedName>
</protein>
<name>A0A4Z1NQP0_9PEZI</name>
<dbReference type="EMBL" id="SNSC02000014">
    <property type="protein sequence ID" value="TID18357.1"/>
    <property type="molecule type" value="Genomic_DNA"/>
</dbReference>
<reference evidence="1 2" key="1">
    <citation type="submission" date="2019-04" db="EMBL/GenBank/DDBJ databases">
        <title>High contiguity whole genome sequence and gene annotation resource for two Venturia nashicola isolates.</title>
        <authorList>
            <person name="Prokchorchik M."/>
            <person name="Won K."/>
            <person name="Lee Y."/>
            <person name="Choi E.D."/>
            <person name="Segonzac C."/>
            <person name="Sohn K.H."/>
        </authorList>
    </citation>
    <scope>NUCLEOTIDE SEQUENCE [LARGE SCALE GENOMIC DNA]</scope>
    <source>
        <strain evidence="1 2">PRI2</strain>
    </source>
</reference>
<organism evidence="1 2">
    <name type="scientific">Venturia nashicola</name>
    <dbReference type="NCBI Taxonomy" id="86259"/>
    <lineage>
        <taxon>Eukaryota</taxon>
        <taxon>Fungi</taxon>
        <taxon>Dikarya</taxon>
        <taxon>Ascomycota</taxon>
        <taxon>Pezizomycotina</taxon>
        <taxon>Dothideomycetes</taxon>
        <taxon>Pleosporomycetidae</taxon>
        <taxon>Venturiales</taxon>
        <taxon>Venturiaceae</taxon>
        <taxon>Venturia</taxon>
    </lineage>
</organism>
<evidence type="ECO:0000313" key="2">
    <source>
        <dbReference type="Proteomes" id="UP000298493"/>
    </source>
</evidence>
<proteinExistence type="predicted"/>
<evidence type="ECO:0000313" key="1">
    <source>
        <dbReference type="EMBL" id="TID18357.1"/>
    </source>
</evidence>
<gene>
    <name evidence="1" type="ORF">E6O75_ATG06433</name>
</gene>
<dbReference type="AlphaFoldDB" id="A0A4Z1NQP0"/>